<sequence>MKKILLVSLAAIVSGVVGYQFTDSSIQHRAKDIALNSDACLFFSSSSKYGEKTEIYCSSRNTLSVIKGATFGMASSPIITNETMKGLDDVVVFETFKMKDIESTSAKLYQYGHLFELKNMSMSDIPGYSIAVKRAVVGALYR</sequence>
<dbReference type="Proteomes" id="UP001279860">
    <property type="component" value="Unassembled WGS sequence"/>
</dbReference>
<organism evidence="1 2">
    <name type="scientific">Vibrio rhizosphaerae</name>
    <dbReference type="NCBI Taxonomy" id="398736"/>
    <lineage>
        <taxon>Bacteria</taxon>
        <taxon>Pseudomonadati</taxon>
        <taxon>Pseudomonadota</taxon>
        <taxon>Gammaproteobacteria</taxon>
        <taxon>Vibrionales</taxon>
        <taxon>Vibrionaceae</taxon>
        <taxon>Vibrio</taxon>
    </lineage>
</organism>
<comment type="caution">
    <text evidence="1">The sequence shown here is derived from an EMBL/GenBank/DDBJ whole genome shotgun (WGS) entry which is preliminary data.</text>
</comment>
<protein>
    <submittedName>
        <fullName evidence="1">Uncharacterized protein</fullName>
    </submittedName>
</protein>
<gene>
    <name evidence="1" type="ORF">SBX64_17580</name>
</gene>
<proteinExistence type="predicted"/>
<keyword evidence="2" id="KW-1185">Reference proteome</keyword>
<evidence type="ECO:0000313" key="1">
    <source>
        <dbReference type="EMBL" id="MDW6094354.1"/>
    </source>
</evidence>
<accession>A0ABU4J1C8</accession>
<evidence type="ECO:0000313" key="2">
    <source>
        <dbReference type="Proteomes" id="UP001279860"/>
    </source>
</evidence>
<reference evidence="1 2" key="1">
    <citation type="submission" date="2023-11" db="EMBL/GenBank/DDBJ databases">
        <title>Plant-associative lifestyle of Vibrio porteresiae and its evolutionary dynamics.</title>
        <authorList>
            <person name="Rameshkumar N."/>
            <person name="Kirti K."/>
        </authorList>
    </citation>
    <scope>NUCLEOTIDE SEQUENCE [LARGE SCALE GENOMIC DNA]</scope>
    <source>
        <strain evidence="1 2">MSSRF7</strain>
    </source>
</reference>
<dbReference type="EMBL" id="JAWRCP010000002">
    <property type="protein sequence ID" value="MDW6094354.1"/>
    <property type="molecule type" value="Genomic_DNA"/>
</dbReference>
<name>A0ABU4J1C8_9VIBR</name>
<dbReference type="RefSeq" id="WP_318585543.1">
    <property type="nucleotide sequence ID" value="NZ_JAWRCP010000002.1"/>
</dbReference>